<evidence type="ECO:0000313" key="1">
    <source>
        <dbReference type="EMBL" id="KAK3596966.1"/>
    </source>
</evidence>
<reference evidence="1" key="2">
    <citation type="journal article" date="2021" name="Genome Biol. Evol.">
        <title>Developing a high-quality reference genome for a parasitic bivalve with doubly uniparental inheritance (Bivalvia: Unionida).</title>
        <authorList>
            <person name="Smith C.H."/>
        </authorList>
    </citation>
    <scope>NUCLEOTIDE SEQUENCE</scope>
    <source>
        <strain evidence="1">CHS0354</strain>
        <tissue evidence="1">Mantle</tissue>
    </source>
</reference>
<keyword evidence="2" id="KW-1185">Reference proteome</keyword>
<comment type="caution">
    <text evidence="1">The sequence shown here is derived from an EMBL/GenBank/DDBJ whole genome shotgun (WGS) entry which is preliminary data.</text>
</comment>
<reference evidence="1" key="1">
    <citation type="journal article" date="2021" name="Genome Biol. Evol.">
        <title>A High-Quality Reference Genome for a Parasitic Bivalve with Doubly Uniparental Inheritance (Bivalvia: Unionida).</title>
        <authorList>
            <person name="Smith C.H."/>
        </authorList>
    </citation>
    <scope>NUCLEOTIDE SEQUENCE</scope>
    <source>
        <strain evidence="1">CHS0354</strain>
    </source>
</reference>
<protein>
    <submittedName>
        <fullName evidence="1">Uncharacterized protein</fullName>
    </submittedName>
</protein>
<evidence type="ECO:0000313" key="2">
    <source>
        <dbReference type="Proteomes" id="UP001195483"/>
    </source>
</evidence>
<dbReference type="AlphaFoldDB" id="A0AAE0SSB7"/>
<sequence>MTEEALKKKDFKQEAVQVALPTLPQNPVISRKNLLAYTTITNHQQQQQIGEVLIRHPKEP</sequence>
<organism evidence="1 2">
    <name type="scientific">Potamilus streckersoni</name>
    <dbReference type="NCBI Taxonomy" id="2493646"/>
    <lineage>
        <taxon>Eukaryota</taxon>
        <taxon>Metazoa</taxon>
        <taxon>Spiralia</taxon>
        <taxon>Lophotrochozoa</taxon>
        <taxon>Mollusca</taxon>
        <taxon>Bivalvia</taxon>
        <taxon>Autobranchia</taxon>
        <taxon>Heteroconchia</taxon>
        <taxon>Palaeoheterodonta</taxon>
        <taxon>Unionida</taxon>
        <taxon>Unionoidea</taxon>
        <taxon>Unionidae</taxon>
        <taxon>Ambleminae</taxon>
        <taxon>Lampsilini</taxon>
        <taxon>Potamilus</taxon>
    </lineage>
</organism>
<reference evidence="1" key="3">
    <citation type="submission" date="2023-05" db="EMBL/GenBank/DDBJ databases">
        <authorList>
            <person name="Smith C.H."/>
        </authorList>
    </citation>
    <scope>NUCLEOTIDE SEQUENCE</scope>
    <source>
        <strain evidence="1">CHS0354</strain>
        <tissue evidence="1">Mantle</tissue>
    </source>
</reference>
<dbReference type="EMBL" id="JAEAOA010001969">
    <property type="protein sequence ID" value="KAK3596966.1"/>
    <property type="molecule type" value="Genomic_DNA"/>
</dbReference>
<name>A0AAE0SSB7_9BIVA</name>
<gene>
    <name evidence="1" type="ORF">CHS0354_033624</name>
</gene>
<dbReference type="Proteomes" id="UP001195483">
    <property type="component" value="Unassembled WGS sequence"/>
</dbReference>
<accession>A0AAE0SSB7</accession>
<proteinExistence type="predicted"/>
<feature type="non-terminal residue" evidence="1">
    <location>
        <position position="60"/>
    </location>
</feature>